<evidence type="ECO:0000313" key="1">
    <source>
        <dbReference type="EMBL" id="GAK60098.1"/>
    </source>
</evidence>
<evidence type="ECO:0000313" key="2">
    <source>
        <dbReference type="Proteomes" id="UP000030661"/>
    </source>
</evidence>
<dbReference type="AlphaFoldDB" id="A0A081C693"/>
<gene>
    <name evidence="1" type="ORF">U27_07086</name>
</gene>
<dbReference type="HOGENOM" id="CLU_2822368_0_0_0"/>
<organism evidence="1">
    <name type="scientific">Vecturithrix granuli</name>
    <dbReference type="NCBI Taxonomy" id="1499967"/>
    <lineage>
        <taxon>Bacteria</taxon>
        <taxon>Candidatus Moduliflexota</taxon>
        <taxon>Candidatus Vecturitrichia</taxon>
        <taxon>Candidatus Vecturitrichales</taxon>
        <taxon>Candidatus Vecturitrichaceae</taxon>
        <taxon>Candidatus Vecturithrix</taxon>
    </lineage>
</organism>
<dbReference type="EMBL" id="DF820471">
    <property type="protein sequence ID" value="GAK60098.1"/>
    <property type="molecule type" value="Genomic_DNA"/>
</dbReference>
<name>A0A081C693_VECG1</name>
<proteinExistence type="predicted"/>
<dbReference type="STRING" id="1499967.U27_07086"/>
<reference evidence="1" key="1">
    <citation type="journal article" date="2015" name="PeerJ">
        <title>First genomic representation of candidate bacterial phylum KSB3 points to enhanced environmental sensing as a trigger of wastewater bulking.</title>
        <authorList>
            <person name="Sekiguchi Y."/>
            <person name="Ohashi A."/>
            <person name="Parks D.H."/>
            <person name="Yamauchi T."/>
            <person name="Tyson G.W."/>
            <person name="Hugenholtz P."/>
        </authorList>
    </citation>
    <scope>NUCLEOTIDE SEQUENCE [LARGE SCALE GENOMIC DNA]</scope>
</reference>
<sequence>MGAACISVVTDAGPMIHLSVFSQLHVPDVVWQEILGHVEEDDLKFPERLTVQNHALPQAEGDILKT</sequence>
<keyword evidence="2" id="KW-1185">Reference proteome</keyword>
<dbReference type="Proteomes" id="UP000030661">
    <property type="component" value="Unassembled WGS sequence"/>
</dbReference>
<accession>A0A081C693</accession>
<protein>
    <submittedName>
        <fullName evidence="1">Uncharacterized protein</fullName>
    </submittedName>
</protein>